<accession>J5R0D6</accession>
<dbReference type="GO" id="GO:0016020">
    <property type="term" value="C:membrane"/>
    <property type="evidence" value="ECO:0007669"/>
    <property type="project" value="UniProtKB-SubCell"/>
</dbReference>
<evidence type="ECO:0000256" key="4">
    <source>
        <dbReference type="ARBA" id="ARBA00022723"/>
    </source>
</evidence>
<dbReference type="NCBIfam" id="TIGR02970">
    <property type="entry name" value="succ_dehyd_cytB"/>
    <property type="match status" value="1"/>
</dbReference>
<dbReference type="PANTHER" id="PTHR10978">
    <property type="entry name" value="SUCCINATE DEHYDROGENASE CYTOCHROME B560 SUBUNIT"/>
    <property type="match status" value="1"/>
</dbReference>
<dbReference type="HOGENOM" id="CLU_094691_0_0_1"/>
<evidence type="ECO:0000313" key="9">
    <source>
        <dbReference type="EMBL" id="EJT50038.1"/>
    </source>
</evidence>
<dbReference type="GO" id="GO:0005739">
    <property type="term" value="C:mitochondrion"/>
    <property type="evidence" value="ECO:0007669"/>
    <property type="project" value="GOC"/>
</dbReference>
<dbReference type="PROSITE" id="PS01001">
    <property type="entry name" value="SDH_CYT_2"/>
    <property type="match status" value="1"/>
</dbReference>
<evidence type="ECO:0000313" key="10">
    <source>
        <dbReference type="Proteomes" id="UP000002748"/>
    </source>
</evidence>
<dbReference type="Pfam" id="PF01127">
    <property type="entry name" value="Sdh_cyt"/>
    <property type="match status" value="1"/>
</dbReference>
<dbReference type="GO" id="GO:0006121">
    <property type="term" value="P:mitochondrial electron transport, succinate to ubiquinone"/>
    <property type="evidence" value="ECO:0007669"/>
    <property type="project" value="TreeGrafter"/>
</dbReference>
<dbReference type="VEuPathDB" id="FungiDB:A1Q1_00748"/>
<dbReference type="Proteomes" id="UP000002748">
    <property type="component" value="Unassembled WGS sequence"/>
</dbReference>
<reference evidence="9 10" key="1">
    <citation type="journal article" date="2012" name="Eukaryot. Cell">
        <title>Draft genome sequence of CBS 2479, the standard type strain of Trichosporon asahii.</title>
        <authorList>
            <person name="Yang R.Y."/>
            <person name="Li H.T."/>
            <person name="Zhu H."/>
            <person name="Zhou G.P."/>
            <person name="Wang M."/>
            <person name="Wang L."/>
        </authorList>
    </citation>
    <scope>NUCLEOTIDE SEQUENCE [LARGE SCALE GENOMIC DNA]</scope>
    <source>
        <strain evidence="10">ATCC 90039 / CBS 2479 / JCM 2466 / KCTC 7840 / NCYC 2677 / UAMH 7654</strain>
    </source>
</reference>
<keyword evidence="6" id="KW-0408">Iron</keyword>
<dbReference type="GO" id="GO:0006099">
    <property type="term" value="P:tricarboxylic acid cycle"/>
    <property type="evidence" value="ECO:0007669"/>
    <property type="project" value="InterPro"/>
</dbReference>
<sequence length="179" mass="19729">MSFIARPGLLRCGLAAPLRTAPRAVASRIPALRRGVQTNPISEKQQYELLNQQRMNRPNSPHLEIYQPQLTWYLSGLHRITGVALGGLFYVGALAYCLHPLYPAIDSTHLISLVHDLPTWVKVTGKTLIAFPLSFHSFNGLRHLMWDTGKGLSMKGVYASGYAVLAASVATTLYLVFGI</sequence>
<dbReference type="CDD" id="cd03499">
    <property type="entry name" value="SQR_TypeC_SdhC"/>
    <property type="match status" value="1"/>
</dbReference>
<dbReference type="SUPFAM" id="SSF81343">
    <property type="entry name" value="Fumarate reductase respiratory complex transmembrane subunits"/>
    <property type="match status" value="1"/>
</dbReference>
<dbReference type="InterPro" id="IPR000701">
    <property type="entry name" value="SuccDH_FuR_B_TM-su"/>
</dbReference>
<dbReference type="AlphaFoldDB" id="J5R0D6"/>
<evidence type="ECO:0000256" key="6">
    <source>
        <dbReference type="ARBA" id="ARBA00023004"/>
    </source>
</evidence>
<dbReference type="RefSeq" id="XP_014181184.1">
    <property type="nucleotide sequence ID" value="XM_014325709.1"/>
</dbReference>
<feature type="transmembrane region" description="Helical" evidence="8">
    <location>
        <begin position="158"/>
        <end position="177"/>
    </location>
</feature>
<dbReference type="InterPro" id="IPR014314">
    <property type="entry name" value="Succ_DH_cytb556"/>
</dbReference>
<evidence type="ECO:0000256" key="3">
    <source>
        <dbReference type="ARBA" id="ARBA00022692"/>
    </source>
</evidence>
<evidence type="ECO:0000256" key="5">
    <source>
        <dbReference type="ARBA" id="ARBA00022989"/>
    </source>
</evidence>
<comment type="caution">
    <text evidence="9">The sequence shown here is derived from an EMBL/GenBank/DDBJ whole genome shotgun (WGS) entry which is preliminary data.</text>
</comment>
<gene>
    <name evidence="9" type="ORF">A1Q1_00748</name>
</gene>
<dbReference type="InterPro" id="IPR034804">
    <property type="entry name" value="SQR/QFR_C/D"/>
</dbReference>
<dbReference type="EMBL" id="ALBS01000138">
    <property type="protein sequence ID" value="EJT50038.1"/>
    <property type="molecule type" value="Genomic_DNA"/>
</dbReference>
<dbReference type="GO" id="GO:0046872">
    <property type="term" value="F:metal ion binding"/>
    <property type="evidence" value="ECO:0007669"/>
    <property type="project" value="UniProtKB-KW"/>
</dbReference>
<keyword evidence="3 8" id="KW-0812">Transmembrane</keyword>
<keyword evidence="7 8" id="KW-0472">Membrane</keyword>
<keyword evidence="5 8" id="KW-1133">Transmembrane helix</keyword>
<keyword evidence="2" id="KW-0349">Heme</keyword>
<dbReference type="Gene3D" id="1.20.1300.10">
    <property type="entry name" value="Fumarate reductase/succinate dehydrogenase, transmembrane subunit"/>
    <property type="match status" value="1"/>
</dbReference>
<evidence type="ECO:0000256" key="7">
    <source>
        <dbReference type="ARBA" id="ARBA00023136"/>
    </source>
</evidence>
<evidence type="ECO:0000256" key="1">
    <source>
        <dbReference type="ARBA" id="ARBA00004141"/>
    </source>
</evidence>
<dbReference type="OrthoDB" id="588261at2759"/>
<dbReference type="PANTHER" id="PTHR10978:SF5">
    <property type="entry name" value="SUCCINATE DEHYDROGENASE CYTOCHROME B560 SUBUNIT, MITOCHONDRIAL"/>
    <property type="match status" value="1"/>
</dbReference>
<name>J5R0D6_TRIAS</name>
<dbReference type="InterPro" id="IPR018495">
    <property type="entry name" value="Succ_DH_cyt_bsu_CS"/>
</dbReference>
<keyword evidence="4" id="KW-0479">Metal-binding</keyword>
<dbReference type="FunFam" id="1.20.1300.10:FF:000011">
    <property type="entry name" value="Succinate dehydrogenase cytochrome b560 subunit"/>
    <property type="match status" value="1"/>
</dbReference>
<proteinExistence type="predicted"/>
<evidence type="ECO:0008006" key="11">
    <source>
        <dbReference type="Google" id="ProtNLM"/>
    </source>
</evidence>
<dbReference type="KEGG" id="tasa:A1Q1_00748"/>
<evidence type="ECO:0000256" key="8">
    <source>
        <dbReference type="SAM" id="Phobius"/>
    </source>
</evidence>
<comment type="subcellular location">
    <subcellularLocation>
        <location evidence="1">Membrane</location>
        <topology evidence="1">Multi-pass membrane protein</topology>
    </subcellularLocation>
</comment>
<organism evidence="9 10">
    <name type="scientific">Trichosporon asahii var. asahii (strain ATCC 90039 / CBS 2479 / JCM 2466 / KCTC 7840 / NBRC 103889/ NCYC 2677 / UAMH 7654)</name>
    <name type="common">Yeast</name>
    <dbReference type="NCBI Taxonomy" id="1186058"/>
    <lineage>
        <taxon>Eukaryota</taxon>
        <taxon>Fungi</taxon>
        <taxon>Dikarya</taxon>
        <taxon>Basidiomycota</taxon>
        <taxon>Agaricomycotina</taxon>
        <taxon>Tremellomycetes</taxon>
        <taxon>Trichosporonales</taxon>
        <taxon>Trichosporonaceae</taxon>
        <taxon>Trichosporon</taxon>
    </lineage>
</organism>
<protein>
    <recommendedName>
        <fullName evidence="11">Succinate dehydrogenase, cytochrome b556 subunit</fullName>
    </recommendedName>
</protein>
<feature type="transmembrane region" description="Helical" evidence="8">
    <location>
        <begin position="80"/>
        <end position="98"/>
    </location>
</feature>
<evidence type="ECO:0000256" key="2">
    <source>
        <dbReference type="ARBA" id="ARBA00022617"/>
    </source>
</evidence>
<dbReference type="GeneID" id="25984262"/>
<dbReference type="GO" id="GO:0009055">
    <property type="term" value="F:electron transfer activity"/>
    <property type="evidence" value="ECO:0007669"/>
    <property type="project" value="InterPro"/>
</dbReference>